<sequence>MEDEIDLQLKQLALEAQQHPAGSQERQIALTKLIDQIYRHNRLTRPHIDDSLLHLYEDIYSEARLKIVEHICQNIDTYDSQKPVMAWVNHFFNFRFQDVRDRYTNQIRPRMNQTRIKILSIDKLEGFKLEQEEWELYQDKASMLQLVEDAEMLRKLIEEDPDNIFRNT</sequence>
<comment type="caution">
    <text evidence="1">The sequence shown here is derived from an EMBL/GenBank/DDBJ whole genome shotgun (WGS) entry which is preliminary data.</text>
</comment>
<evidence type="ECO:0000313" key="1">
    <source>
        <dbReference type="EMBL" id="MEK0188393.1"/>
    </source>
</evidence>
<name>A0ABU8YW20_9CYAN</name>
<dbReference type="Proteomes" id="UP001384579">
    <property type="component" value="Unassembled WGS sequence"/>
</dbReference>
<feature type="non-terminal residue" evidence="1">
    <location>
        <position position="168"/>
    </location>
</feature>
<evidence type="ECO:0000313" key="2">
    <source>
        <dbReference type="Proteomes" id="UP001384579"/>
    </source>
</evidence>
<dbReference type="EMBL" id="JBBLXS010000599">
    <property type="protein sequence ID" value="MEK0188393.1"/>
    <property type="molecule type" value="Genomic_DNA"/>
</dbReference>
<organism evidence="1 2">
    <name type="scientific">Microcoleus anatoxicus PTRS2</name>
    <dbReference type="NCBI Taxonomy" id="2705321"/>
    <lineage>
        <taxon>Bacteria</taxon>
        <taxon>Bacillati</taxon>
        <taxon>Cyanobacteriota</taxon>
        <taxon>Cyanophyceae</taxon>
        <taxon>Oscillatoriophycideae</taxon>
        <taxon>Oscillatoriales</taxon>
        <taxon>Microcoleaceae</taxon>
        <taxon>Microcoleus</taxon>
        <taxon>Microcoleus anatoxicus</taxon>
    </lineage>
</organism>
<protein>
    <submittedName>
        <fullName evidence="1">Uncharacterized protein</fullName>
    </submittedName>
</protein>
<gene>
    <name evidence="1" type="ORF">WMG39_26640</name>
</gene>
<accession>A0ABU8YW20</accession>
<reference evidence="1 2" key="1">
    <citation type="journal article" date="2020" name="Harmful Algae">
        <title>Molecular and morphological characterization of a novel dihydroanatoxin-a producing Microcoleus species (cyanobacteria) from the Russian River, California, USA.</title>
        <authorList>
            <person name="Conklin K.Y."/>
            <person name="Stancheva R."/>
            <person name="Otten T.G."/>
            <person name="Fadness R."/>
            <person name="Boyer G.L."/>
            <person name="Read B."/>
            <person name="Zhang X."/>
            <person name="Sheath R.G."/>
        </authorList>
    </citation>
    <scope>NUCLEOTIDE SEQUENCE [LARGE SCALE GENOMIC DNA]</scope>
    <source>
        <strain evidence="1 2">PTRS2</strain>
    </source>
</reference>
<keyword evidence="2" id="KW-1185">Reference proteome</keyword>
<dbReference type="RefSeq" id="WP_340542067.1">
    <property type="nucleotide sequence ID" value="NZ_JBBLXS010000599.1"/>
</dbReference>
<proteinExistence type="predicted"/>